<dbReference type="PANTHER" id="PTHR10434:SF11">
    <property type="entry name" value="1-ACYL-SN-GLYCEROL-3-PHOSPHATE ACYLTRANSFERASE"/>
    <property type="match status" value="1"/>
</dbReference>
<sequence>MHMKVATEAQDKPVIESIVSIAAIALMNLWAYPILVLWTLFGILIFPLLFVLGRAVFRWPADRLTRWCIWSYGRGWFLLMSPFVRFKREQMTLLDKEKPYLFVVNHLSFFDTFCMALLPIHNIVFAVRSWPFRMLWYRSFMRLANYLDVEGDCWEDILAGSKKAFAANGSVLFFPEGHRSRDGKLQRFYSGGFKVAIAAGIPIVPLCISGTDLLLPPGKKLMRPCQIVLRALEPIPTGDFSGKDGHLRLRKLVKNQMANSLAEMRGEEKC</sequence>
<evidence type="ECO:0000259" key="5">
    <source>
        <dbReference type="SMART" id="SM00563"/>
    </source>
</evidence>
<evidence type="ECO:0000256" key="2">
    <source>
        <dbReference type="ARBA" id="ARBA00022679"/>
    </source>
</evidence>
<dbReference type="GO" id="GO:0006654">
    <property type="term" value="P:phosphatidic acid biosynthetic process"/>
    <property type="evidence" value="ECO:0007669"/>
    <property type="project" value="TreeGrafter"/>
</dbReference>
<feature type="transmembrane region" description="Helical" evidence="4">
    <location>
        <begin position="12"/>
        <end position="31"/>
    </location>
</feature>
<evidence type="ECO:0000313" key="7">
    <source>
        <dbReference type="Proteomes" id="UP000199409"/>
    </source>
</evidence>
<dbReference type="SUPFAM" id="SSF69593">
    <property type="entry name" value="Glycerol-3-phosphate (1)-acyltransferase"/>
    <property type="match status" value="1"/>
</dbReference>
<dbReference type="CDD" id="cd07989">
    <property type="entry name" value="LPLAT_AGPAT-like"/>
    <property type="match status" value="1"/>
</dbReference>
<evidence type="ECO:0000256" key="4">
    <source>
        <dbReference type="SAM" id="Phobius"/>
    </source>
</evidence>
<gene>
    <name evidence="6" type="ORF">SAMN05660420_00189</name>
</gene>
<evidence type="ECO:0000256" key="3">
    <source>
        <dbReference type="ARBA" id="ARBA00023315"/>
    </source>
</evidence>
<dbReference type="EMBL" id="FNQN01000001">
    <property type="protein sequence ID" value="SDZ76460.1"/>
    <property type="molecule type" value="Genomic_DNA"/>
</dbReference>
<organism evidence="6 7">
    <name type="scientific">Desulfuromusa kysingii</name>
    <dbReference type="NCBI Taxonomy" id="37625"/>
    <lineage>
        <taxon>Bacteria</taxon>
        <taxon>Pseudomonadati</taxon>
        <taxon>Thermodesulfobacteriota</taxon>
        <taxon>Desulfuromonadia</taxon>
        <taxon>Desulfuromonadales</taxon>
        <taxon>Geopsychrobacteraceae</taxon>
        <taxon>Desulfuromusa</taxon>
    </lineage>
</organism>
<dbReference type="SMART" id="SM00563">
    <property type="entry name" value="PlsC"/>
    <property type="match status" value="1"/>
</dbReference>
<keyword evidence="4" id="KW-0472">Membrane</keyword>
<dbReference type="Pfam" id="PF01553">
    <property type="entry name" value="Acyltransferase"/>
    <property type="match status" value="1"/>
</dbReference>
<dbReference type="GO" id="GO:0003841">
    <property type="term" value="F:1-acylglycerol-3-phosphate O-acyltransferase activity"/>
    <property type="evidence" value="ECO:0007669"/>
    <property type="project" value="TreeGrafter"/>
</dbReference>
<keyword evidence="2 6" id="KW-0808">Transferase</keyword>
<keyword evidence="4" id="KW-0812">Transmembrane</keyword>
<keyword evidence="4" id="KW-1133">Transmembrane helix</keyword>
<evidence type="ECO:0000313" key="6">
    <source>
        <dbReference type="EMBL" id="SDZ76460.1"/>
    </source>
</evidence>
<feature type="transmembrane region" description="Helical" evidence="4">
    <location>
        <begin position="106"/>
        <end position="127"/>
    </location>
</feature>
<dbReference type="PANTHER" id="PTHR10434">
    <property type="entry name" value="1-ACYL-SN-GLYCEROL-3-PHOSPHATE ACYLTRANSFERASE"/>
    <property type="match status" value="1"/>
</dbReference>
<dbReference type="STRING" id="37625.SAMN05660420_00189"/>
<comment type="pathway">
    <text evidence="1">Lipid metabolism.</text>
</comment>
<name>A0A1H3VNW4_9BACT</name>
<reference evidence="6 7" key="1">
    <citation type="submission" date="2016-10" db="EMBL/GenBank/DDBJ databases">
        <authorList>
            <person name="de Groot N.N."/>
        </authorList>
    </citation>
    <scope>NUCLEOTIDE SEQUENCE [LARGE SCALE GENOMIC DNA]</scope>
    <source>
        <strain evidence="6 7">DSM 7343</strain>
    </source>
</reference>
<keyword evidence="3 6" id="KW-0012">Acyltransferase</keyword>
<proteinExistence type="predicted"/>
<keyword evidence="7" id="KW-1185">Reference proteome</keyword>
<dbReference type="AlphaFoldDB" id="A0A1H3VNW4"/>
<feature type="transmembrane region" description="Helical" evidence="4">
    <location>
        <begin position="37"/>
        <end position="57"/>
    </location>
</feature>
<accession>A0A1H3VNW4</accession>
<dbReference type="InterPro" id="IPR002123">
    <property type="entry name" value="Plipid/glycerol_acylTrfase"/>
</dbReference>
<dbReference type="Proteomes" id="UP000199409">
    <property type="component" value="Unassembled WGS sequence"/>
</dbReference>
<evidence type="ECO:0000256" key="1">
    <source>
        <dbReference type="ARBA" id="ARBA00005189"/>
    </source>
</evidence>
<protein>
    <submittedName>
        <fullName evidence="6">1-acyl-sn-glycerol-3-phosphate acyltransferase</fullName>
    </submittedName>
</protein>
<feature type="domain" description="Phospholipid/glycerol acyltransferase" evidence="5">
    <location>
        <begin position="100"/>
        <end position="211"/>
    </location>
</feature>